<keyword evidence="12" id="KW-1185">Reference proteome</keyword>
<evidence type="ECO:0000256" key="4">
    <source>
        <dbReference type="ARBA" id="ARBA00022771"/>
    </source>
</evidence>
<keyword evidence="8" id="KW-0539">Nucleus</keyword>
<evidence type="ECO:0000313" key="12">
    <source>
        <dbReference type="Proteomes" id="UP001153620"/>
    </source>
</evidence>
<dbReference type="GO" id="GO:0001227">
    <property type="term" value="F:DNA-binding transcription repressor activity, RNA polymerase II-specific"/>
    <property type="evidence" value="ECO:0007669"/>
    <property type="project" value="TreeGrafter"/>
</dbReference>
<evidence type="ECO:0000313" key="11">
    <source>
        <dbReference type="EMBL" id="CAG9804166.1"/>
    </source>
</evidence>
<dbReference type="Pfam" id="PF00096">
    <property type="entry name" value="zf-C2H2"/>
    <property type="match status" value="2"/>
</dbReference>
<gene>
    <name evidence="11" type="ORF">CHIRRI_LOCUS7059</name>
</gene>
<feature type="domain" description="C2H2-type" evidence="10">
    <location>
        <begin position="762"/>
        <end position="791"/>
    </location>
</feature>
<name>A0A9N9RUU0_9DIPT</name>
<evidence type="ECO:0000256" key="1">
    <source>
        <dbReference type="ARBA" id="ARBA00004123"/>
    </source>
</evidence>
<reference evidence="11" key="1">
    <citation type="submission" date="2022-01" db="EMBL/GenBank/DDBJ databases">
        <authorList>
            <person name="King R."/>
        </authorList>
    </citation>
    <scope>NUCLEOTIDE SEQUENCE</scope>
</reference>
<dbReference type="SUPFAM" id="SSF57667">
    <property type="entry name" value="beta-beta-alpha zinc fingers"/>
    <property type="match status" value="5"/>
</dbReference>
<evidence type="ECO:0000256" key="7">
    <source>
        <dbReference type="ARBA" id="ARBA00023163"/>
    </source>
</evidence>
<dbReference type="GO" id="GO:0008270">
    <property type="term" value="F:zinc ion binding"/>
    <property type="evidence" value="ECO:0007669"/>
    <property type="project" value="UniProtKB-KW"/>
</dbReference>
<keyword evidence="4 9" id="KW-0863">Zinc-finger</keyword>
<feature type="domain" description="C2H2-type" evidence="10">
    <location>
        <begin position="707"/>
        <end position="734"/>
    </location>
</feature>
<keyword evidence="7" id="KW-0804">Transcription</keyword>
<evidence type="ECO:0000256" key="3">
    <source>
        <dbReference type="ARBA" id="ARBA00022737"/>
    </source>
</evidence>
<dbReference type="AlphaFoldDB" id="A0A9N9RUU0"/>
<proteinExistence type="predicted"/>
<dbReference type="FunFam" id="3.30.160.60:FF:000145">
    <property type="entry name" value="Zinc finger protein 574"/>
    <property type="match status" value="1"/>
</dbReference>
<dbReference type="GO" id="GO:0005654">
    <property type="term" value="C:nucleoplasm"/>
    <property type="evidence" value="ECO:0007669"/>
    <property type="project" value="TreeGrafter"/>
</dbReference>
<comment type="subcellular location">
    <subcellularLocation>
        <location evidence="1">Nucleus</location>
    </subcellularLocation>
</comment>
<organism evidence="11 12">
    <name type="scientific">Chironomus riparius</name>
    <dbReference type="NCBI Taxonomy" id="315576"/>
    <lineage>
        <taxon>Eukaryota</taxon>
        <taxon>Metazoa</taxon>
        <taxon>Ecdysozoa</taxon>
        <taxon>Arthropoda</taxon>
        <taxon>Hexapoda</taxon>
        <taxon>Insecta</taxon>
        <taxon>Pterygota</taxon>
        <taxon>Neoptera</taxon>
        <taxon>Endopterygota</taxon>
        <taxon>Diptera</taxon>
        <taxon>Nematocera</taxon>
        <taxon>Chironomoidea</taxon>
        <taxon>Chironomidae</taxon>
        <taxon>Chironominae</taxon>
        <taxon>Chironomus</taxon>
    </lineage>
</organism>
<feature type="domain" description="C2H2-type" evidence="10">
    <location>
        <begin position="680"/>
        <end position="702"/>
    </location>
</feature>
<protein>
    <recommendedName>
        <fullName evidence="10">C2H2-type domain-containing protein</fullName>
    </recommendedName>
</protein>
<dbReference type="OrthoDB" id="6910977at2759"/>
<dbReference type="EMBL" id="OU895878">
    <property type="protein sequence ID" value="CAG9804166.1"/>
    <property type="molecule type" value="Genomic_DNA"/>
</dbReference>
<dbReference type="PROSITE" id="PS00028">
    <property type="entry name" value="ZINC_FINGER_C2H2_1"/>
    <property type="match status" value="12"/>
</dbReference>
<keyword evidence="5" id="KW-0862">Zinc</keyword>
<feature type="domain" description="C2H2-type" evidence="10">
    <location>
        <begin position="734"/>
        <end position="761"/>
    </location>
</feature>
<dbReference type="Proteomes" id="UP001153620">
    <property type="component" value="Chromosome 2"/>
</dbReference>
<dbReference type="PROSITE" id="PS50157">
    <property type="entry name" value="ZINC_FINGER_C2H2_2"/>
    <property type="match status" value="8"/>
</dbReference>
<sequence length="936" mass="109222">MDAEDLLETDPSDIFDTGKWLPNCNKLTCDICDQKFSNKLKIVLHWCTSHGYKLCSFCTNYAFKYDSDKIQHEQQHIPFGCSNCDHEFNSINESNVSEHYKEGHQSFLCSYCSSVIQPFSKYPEHVEKKHSVNNYIDFSSNNKLFILDSDEEINRDSFFNCLMCNKRKRIDLLFGHYVFYHNISIHSLKKFLDKIPEISINGSVLSADDSAEIEETGNTLKDMCTVCENPFKFDEIAKELHSVFCQGYIVCNLKDCAQVFENKNELSQHLHSKHSSLSCKYGCKETTILNPQEINDHMKNLHDIVECFLCNISNSSGNIKNHLREKHSVNLMTYEKAMNTTTSKLYRVENSSDDLKQVLCNFCDHDLTDEIKEFSFINHYQNEHEISSIEILRNLDKNPIIDVILDDKKSKIDEECLSNFSIIKSLDRLIETDFDTSKVWCVGVEHIEEKPILDDDDEILKAVLKCEFCNNSFGDTCVYYEHLKDYHGFKLINLDSCEKCKIQNSETLVNEDNKNFNLALICPLDASYHVTKDNFKNHMIYEHSDNNLTSDSVFYKCYVCSFAYKNLKEVRAHFNENHPDIKMNYCKLCRYRLTTDVDQHFVRNHAEDLKRVQKFCCNLCKKEFKKMGTAKMHFVNSHRKKDLRKKSSFKCQFSLCNKVFDNKEDRKMHHIFAHPDEKMFACKSCPLKFSTKSSLSSHNIIHKNVINTCEFCSKTFLRRDSFKEHLLIHSDTRLKCSFCEKLFVQRSNLVRHERIHLQEKPYVCTWEGCGKSFSDKGACTSHEKVHTKEESSNCEICGKHFARKQKLKYHMRLHTLENVLTCECGKIFPESYSFRKHQESHQNKSRCLKCEYCNKTFRSAKSKDKHEQSHNIEEPSESTVLSDTEIQCHLCDSKDLKPSNIRNHLMTAHAIVDDNLQKSISTENTTMETSSEFVLQ</sequence>
<dbReference type="GO" id="GO:0000978">
    <property type="term" value="F:RNA polymerase II cis-regulatory region sequence-specific DNA binding"/>
    <property type="evidence" value="ECO:0007669"/>
    <property type="project" value="TreeGrafter"/>
</dbReference>
<keyword evidence="2" id="KW-0479">Metal-binding</keyword>
<feature type="domain" description="C2H2-type" evidence="10">
    <location>
        <begin position="848"/>
        <end position="875"/>
    </location>
</feature>
<feature type="domain" description="C2H2-type" evidence="10">
    <location>
        <begin position="792"/>
        <end position="819"/>
    </location>
</feature>
<dbReference type="FunFam" id="3.30.160.60:FF:000125">
    <property type="entry name" value="Putative zinc finger protein 143"/>
    <property type="match status" value="1"/>
</dbReference>
<reference evidence="11" key="2">
    <citation type="submission" date="2022-10" db="EMBL/GenBank/DDBJ databases">
        <authorList>
            <consortium name="ENA_rothamsted_submissions"/>
            <consortium name="culmorum"/>
            <person name="King R."/>
        </authorList>
    </citation>
    <scope>NUCLEOTIDE SEQUENCE</scope>
</reference>
<evidence type="ECO:0000256" key="8">
    <source>
        <dbReference type="ARBA" id="ARBA00023242"/>
    </source>
</evidence>
<accession>A0A9N9RUU0</accession>
<dbReference type="InterPro" id="IPR036236">
    <property type="entry name" value="Znf_C2H2_sf"/>
</dbReference>
<dbReference type="SMART" id="SM00355">
    <property type="entry name" value="ZnF_C2H2"/>
    <property type="match status" value="20"/>
</dbReference>
<feature type="domain" description="C2H2-type" evidence="10">
    <location>
        <begin position="249"/>
        <end position="275"/>
    </location>
</feature>
<evidence type="ECO:0000256" key="2">
    <source>
        <dbReference type="ARBA" id="ARBA00022723"/>
    </source>
</evidence>
<dbReference type="InterPro" id="IPR013087">
    <property type="entry name" value="Znf_C2H2_type"/>
</dbReference>
<feature type="domain" description="C2H2-type" evidence="10">
    <location>
        <begin position="649"/>
        <end position="679"/>
    </location>
</feature>
<evidence type="ECO:0000256" key="5">
    <source>
        <dbReference type="ARBA" id="ARBA00022833"/>
    </source>
</evidence>
<keyword evidence="6" id="KW-0805">Transcription regulation</keyword>
<evidence type="ECO:0000256" key="6">
    <source>
        <dbReference type="ARBA" id="ARBA00023015"/>
    </source>
</evidence>
<keyword evidence="3" id="KW-0677">Repeat</keyword>
<dbReference type="PANTHER" id="PTHR24399">
    <property type="entry name" value="ZINC FINGER AND BTB DOMAIN-CONTAINING"/>
    <property type="match status" value="1"/>
</dbReference>
<dbReference type="Gene3D" id="3.30.160.60">
    <property type="entry name" value="Classic Zinc Finger"/>
    <property type="match status" value="5"/>
</dbReference>
<evidence type="ECO:0000259" key="10">
    <source>
        <dbReference type="PROSITE" id="PS50157"/>
    </source>
</evidence>
<evidence type="ECO:0000256" key="9">
    <source>
        <dbReference type="PROSITE-ProRule" id="PRU00042"/>
    </source>
</evidence>
<dbReference type="PANTHER" id="PTHR24399:SF23">
    <property type="entry name" value="C2H2-TYPE DOMAIN-CONTAINING PROTEIN"/>
    <property type="match status" value="1"/>
</dbReference>